<dbReference type="Proteomes" id="UP000631114">
    <property type="component" value="Unassembled WGS sequence"/>
</dbReference>
<feature type="region of interest" description="Disordered" evidence="12">
    <location>
        <begin position="216"/>
        <end position="236"/>
    </location>
</feature>
<evidence type="ECO:0000313" key="15">
    <source>
        <dbReference type="EMBL" id="KAF9623910.1"/>
    </source>
</evidence>
<evidence type="ECO:0000256" key="5">
    <source>
        <dbReference type="ARBA" id="ARBA00022737"/>
    </source>
</evidence>
<evidence type="ECO:0000256" key="2">
    <source>
        <dbReference type="ARBA" id="ARBA00022614"/>
    </source>
</evidence>
<dbReference type="Pfam" id="PF00560">
    <property type="entry name" value="LRR_1"/>
    <property type="match status" value="2"/>
</dbReference>
<evidence type="ECO:0000256" key="11">
    <source>
        <dbReference type="ARBA" id="ARBA00023180"/>
    </source>
</evidence>
<dbReference type="PANTHER" id="PTHR47988">
    <property type="entry name" value="SOMATIC EMBRYOGENESIS RECEPTOR KINASE 1"/>
    <property type="match status" value="1"/>
</dbReference>
<dbReference type="InterPro" id="IPR001611">
    <property type="entry name" value="Leu-rich_rpt"/>
</dbReference>
<evidence type="ECO:0000259" key="14">
    <source>
        <dbReference type="Pfam" id="PF08263"/>
    </source>
</evidence>
<sequence>MVYYQQLKCLRPMLLSILLLYIVLQKALAITPDGEALLSFKAAIVGSDGVLLHWNQEDPDPCGWKGVKCDAMKRVVFLSLPYHKLSGSISPDIGKLNHLRILALHNNNLYGILPPELGNCTELRAIYLQGNYLGGSIPAEYGDLSELESMDISSNSLSGSIPSSLGKLTKLSTFNVSTNFLVGPIPSDGVLIKFIENSFVGNLRLCGKQINVACNERGGPSTSQSPDSGRGQSMWG</sequence>
<dbReference type="AlphaFoldDB" id="A0A835IU65"/>
<evidence type="ECO:0000256" key="10">
    <source>
        <dbReference type="ARBA" id="ARBA00023170"/>
    </source>
</evidence>
<evidence type="ECO:0000256" key="12">
    <source>
        <dbReference type="SAM" id="MobiDB-lite"/>
    </source>
</evidence>
<dbReference type="InterPro" id="IPR032675">
    <property type="entry name" value="LRR_dom_sf"/>
</dbReference>
<protein>
    <recommendedName>
        <fullName evidence="14">Leucine-rich repeat-containing N-terminal plant-type domain-containing protein</fullName>
    </recommendedName>
</protein>
<keyword evidence="9" id="KW-0472">Membrane</keyword>
<keyword evidence="10" id="KW-0675">Receptor</keyword>
<dbReference type="EMBL" id="JADFTS010000001">
    <property type="protein sequence ID" value="KAF9623910.1"/>
    <property type="molecule type" value="Genomic_DNA"/>
</dbReference>
<feature type="domain" description="Leucine-rich repeat-containing N-terminal plant-type" evidence="14">
    <location>
        <begin position="32"/>
        <end position="70"/>
    </location>
</feature>
<dbReference type="Gene3D" id="3.80.10.10">
    <property type="entry name" value="Ribonuclease Inhibitor"/>
    <property type="match status" value="1"/>
</dbReference>
<feature type="signal peptide" evidence="13">
    <location>
        <begin position="1"/>
        <end position="29"/>
    </location>
</feature>
<keyword evidence="11" id="KW-0325">Glycoprotein</keyword>
<keyword evidence="3" id="KW-0812">Transmembrane</keyword>
<feature type="chain" id="PRO_5032735623" description="Leucine-rich repeat-containing N-terminal plant-type domain-containing protein" evidence="13">
    <location>
        <begin position="30"/>
        <end position="236"/>
    </location>
</feature>
<keyword evidence="7" id="KW-0067">ATP-binding</keyword>
<keyword evidence="4 13" id="KW-0732">Signal</keyword>
<keyword evidence="8" id="KW-1133">Transmembrane helix</keyword>
<evidence type="ECO:0000256" key="7">
    <source>
        <dbReference type="ARBA" id="ARBA00022840"/>
    </source>
</evidence>
<evidence type="ECO:0000256" key="4">
    <source>
        <dbReference type="ARBA" id="ARBA00022729"/>
    </source>
</evidence>
<keyword evidence="6" id="KW-0547">Nucleotide-binding</keyword>
<accession>A0A835IU65</accession>
<keyword evidence="16" id="KW-1185">Reference proteome</keyword>
<evidence type="ECO:0000256" key="13">
    <source>
        <dbReference type="SAM" id="SignalP"/>
    </source>
</evidence>
<reference evidence="15 16" key="1">
    <citation type="submission" date="2020-10" db="EMBL/GenBank/DDBJ databases">
        <title>The Coptis chinensis genome and diversification of protoberbering-type alkaloids.</title>
        <authorList>
            <person name="Wang B."/>
            <person name="Shu S."/>
            <person name="Song C."/>
            <person name="Liu Y."/>
        </authorList>
    </citation>
    <scope>NUCLEOTIDE SEQUENCE [LARGE SCALE GENOMIC DNA]</scope>
    <source>
        <strain evidence="15">HL-2020</strain>
        <tissue evidence="15">Leaf</tissue>
    </source>
</reference>
<comment type="subcellular location">
    <subcellularLocation>
        <location evidence="1">Membrane</location>
        <topology evidence="1">Single-pass type I membrane protein</topology>
    </subcellularLocation>
</comment>
<dbReference type="GO" id="GO:0005524">
    <property type="term" value="F:ATP binding"/>
    <property type="evidence" value="ECO:0007669"/>
    <property type="project" value="UniProtKB-KW"/>
</dbReference>
<proteinExistence type="predicted"/>
<dbReference type="GO" id="GO:0016020">
    <property type="term" value="C:membrane"/>
    <property type="evidence" value="ECO:0007669"/>
    <property type="project" value="UniProtKB-SubCell"/>
</dbReference>
<evidence type="ECO:0000313" key="16">
    <source>
        <dbReference type="Proteomes" id="UP000631114"/>
    </source>
</evidence>
<dbReference type="InterPro" id="IPR013210">
    <property type="entry name" value="LRR_N_plant-typ"/>
</dbReference>
<evidence type="ECO:0000256" key="8">
    <source>
        <dbReference type="ARBA" id="ARBA00022989"/>
    </source>
</evidence>
<evidence type="ECO:0000256" key="9">
    <source>
        <dbReference type="ARBA" id="ARBA00023136"/>
    </source>
</evidence>
<name>A0A835IU65_9MAGN</name>
<dbReference type="Pfam" id="PF08263">
    <property type="entry name" value="LRRNT_2"/>
    <property type="match status" value="1"/>
</dbReference>
<keyword evidence="5" id="KW-0677">Repeat</keyword>
<feature type="compositionally biased region" description="Polar residues" evidence="12">
    <location>
        <begin position="220"/>
        <end position="236"/>
    </location>
</feature>
<gene>
    <name evidence="15" type="ORF">IFM89_006256</name>
</gene>
<organism evidence="15 16">
    <name type="scientific">Coptis chinensis</name>
    <dbReference type="NCBI Taxonomy" id="261450"/>
    <lineage>
        <taxon>Eukaryota</taxon>
        <taxon>Viridiplantae</taxon>
        <taxon>Streptophyta</taxon>
        <taxon>Embryophyta</taxon>
        <taxon>Tracheophyta</taxon>
        <taxon>Spermatophyta</taxon>
        <taxon>Magnoliopsida</taxon>
        <taxon>Ranunculales</taxon>
        <taxon>Ranunculaceae</taxon>
        <taxon>Coptidoideae</taxon>
        <taxon>Coptis</taxon>
    </lineage>
</organism>
<dbReference type="FunFam" id="3.80.10.10:FF:000101">
    <property type="entry name" value="LRR receptor-like serine/threonine-protein kinase ERECTA"/>
    <property type="match status" value="1"/>
</dbReference>
<keyword evidence="2" id="KW-0433">Leucine-rich repeat</keyword>
<evidence type="ECO:0000256" key="3">
    <source>
        <dbReference type="ARBA" id="ARBA00022692"/>
    </source>
</evidence>
<dbReference type="SUPFAM" id="SSF52058">
    <property type="entry name" value="L domain-like"/>
    <property type="match status" value="1"/>
</dbReference>
<evidence type="ECO:0000256" key="6">
    <source>
        <dbReference type="ARBA" id="ARBA00022741"/>
    </source>
</evidence>
<dbReference type="OrthoDB" id="1706439at2759"/>
<evidence type="ECO:0000256" key="1">
    <source>
        <dbReference type="ARBA" id="ARBA00004479"/>
    </source>
</evidence>
<comment type="caution">
    <text evidence="15">The sequence shown here is derived from an EMBL/GenBank/DDBJ whole genome shotgun (WGS) entry which is preliminary data.</text>
</comment>